<keyword evidence="9" id="KW-1185">Reference proteome</keyword>
<dbReference type="PROSITE" id="PS01302">
    <property type="entry name" value="UPF0758"/>
    <property type="match status" value="1"/>
</dbReference>
<dbReference type="SUPFAM" id="SSF47781">
    <property type="entry name" value="RuvA domain 2-like"/>
    <property type="match status" value="1"/>
</dbReference>
<keyword evidence="1" id="KW-0645">Protease</keyword>
<comment type="caution">
    <text evidence="8">The sequence shown here is derived from an EMBL/GenBank/DDBJ whole genome shotgun (WGS) entry which is preliminary data.</text>
</comment>
<keyword evidence="3" id="KW-0378">Hydrolase</keyword>
<accession>A0ABW4XSH2</accession>
<dbReference type="Gene3D" id="3.40.140.10">
    <property type="entry name" value="Cytidine Deaminase, domain 2"/>
    <property type="match status" value="1"/>
</dbReference>
<evidence type="ECO:0000256" key="4">
    <source>
        <dbReference type="ARBA" id="ARBA00022833"/>
    </source>
</evidence>
<dbReference type="InterPro" id="IPR046778">
    <property type="entry name" value="UPF0758_N"/>
</dbReference>
<dbReference type="RefSeq" id="WP_345339470.1">
    <property type="nucleotide sequence ID" value="NZ_BAABLI010000009.1"/>
</dbReference>
<dbReference type="Proteomes" id="UP001597380">
    <property type="component" value="Unassembled WGS sequence"/>
</dbReference>
<keyword evidence="2" id="KW-0479">Metal-binding</keyword>
<protein>
    <submittedName>
        <fullName evidence="8">DNA repair protein RadC</fullName>
    </submittedName>
</protein>
<dbReference type="InterPro" id="IPR010994">
    <property type="entry name" value="RuvA_2-like"/>
</dbReference>
<dbReference type="Pfam" id="PF20582">
    <property type="entry name" value="UPF0758_N"/>
    <property type="match status" value="1"/>
</dbReference>
<evidence type="ECO:0000256" key="2">
    <source>
        <dbReference type="ARBA" id="ARBA00022723"/>
    </source>
</evidence>
<dbReference type="InterPro" id="IPR020891">
    <property type="entry name" value="UPF0758_CS"/>
</dbReference>
<evidence type="ECO:0000256" key="6">
    <source>
        <dbReference type="RuleBase" id="RU003797"/>
    </source>
</evidence>
<dbReference type="PROSITE" id="PS50249">
    <property type="entry name" value="MPN"/>
    <property type="match status" value="1"/>
</dbReference>
<reference evidence="9" key="1">
    <citation type="journal article" date="2019" name="Int. J. Syst. Evol. Microbiol.">
        <title>The Global Catalogue of Microorganisms (GCM) 10K type strain sequencing project: providing services to taxonomists for standard genome sequencing and annotation.</title>
        <authorList>
            <consortium name="The Broad Institute Genomics Platform"/>
            <consortium name="The Broad Institute Genome Sequencing Center for Infectious Disease"/>
            <person name="Wu L."/>
            <person name="Ma J."/>
        </authorList>
    </citation>
    <scope>NUCLEOTIDE SEQUENCE [LARGE SCALE GENOMIC DNA]</scope>
    <source>
        <strain evidence="9">CGMCC 1.10992</strain>
    </source>
</reference>
<evidence type="ECO:0000313" key="9">
    <source>
        <dbReference type="Proteomes" id="UP001597380"/>
    </source>
</evidence>
<evidence type="ECO:0000256" key="1">
    <source>
        <dbReference type="ARBA" id="ARBA00022670"/>
    </source>
</evidence>
<dbReference type="InterPro" id="IPR001405">
    <property type="entry name" value="UPF0758"/>
</dbReference>
<keyword evidence="5" id="KW-0482">Metalloprotease</keyword>
<evidence type="ECO:0000259" key="7">
    <source>
        <dbReference type="PROSITE" id="PS50249"/>
    </source>
</evidence>
<dbReference type="NCBIfam" id="NF000642">
    <property type="entry name" value="PRK00024.1"/>
    <property type="match status" value="1"/>
</dbReference>
<evidence type="ECO:0000256" key="5">
    <source>
        <dbReference type="ARBA" id="ARBA00023049"/>
    </source>
</evidence>
<dbReference type="CDD" id="cd08071">
    <property type="entry name" value="MPN_DUF2466"/>
    <property type="match status" value="1"/>
</dbReference>
<dbReference type="EMBL" id="JBHUHT010000013">
    <property type="protein sequence ID" value="MFD2096769.1"/>
    <property type="molecule type" value="Genomic_DNA"/>
</dbReference>
<evidence type="ECO:0000256" key="3">
    <source>
        <dbReference type="ARBA" id="ARBA00022801"/>
    </source>
</evidence>
<gene>
    <name evidence="8" type="primary">radC</name>
    <name evidence="8" type="ORF">ACFSJ3_12295</name>
</gene>
<dbReference type="InterPro" id="IPR025657">
    <property type="entry name" value="RadC_JAB"/>
</dbReference>
<comment type="similarity">
    <text evidence="6">Belongs to the UPF0758 family.</text>
</comment>
<feature type="domain" description="MPN" evidence="7">
    <location>
        <begin position="102"/>
        <end position="224"/>
    </location>
</feature>
<keyword evidence="4" id="KW-0862">Zinc</keyword>
<dbReference type="PANTHER" id="PTHR30471">
    <property type="entry name" value="DNA REPAIR PROTEIN RADC"/>
    <property type="match status" value="1"/>
</dbReference>
<name>A0ABW4XSH2_9GAMM</name>
<dbReference type="SUPFAM" id="SSF102712">
    <property type="entry name" value="JAB1/MPN domain"/>
    <property type="match status" value="1"/>
</dbReference>
<dbReference type="InterPro" id="IPR037518">
    <property type="entry name" value="MPN"/>
</dbReference>
<dbReference type="PANTHER" id="PTHR30471:SF3">
    <property type="entry name" value="UPF0758 PROTEIN YEES-RELATED"/>
    <property type="match status" value="1"/>
</dbReference>
<sequence>MAIVDWPKGERPREKLMALGASALSDAELLAIFLRTGIQGIDAVTLSRQLLEQFDGLPQLLRASKRQFCSAKGLGEAKYVQLQAVMELSRRVFSHAMHESDVLSDPKKVAQFLQVRLGQSPIEQFAVLLLDSQNRVLELKVLSEGTINQAAVYPREVMRAVIESHAAAVILAHNHPSGVCEPSEADRLLTDKLIATLAFIDVPVLDHLVVGRHSAVSFAARGWI</sequence>
<organism evidence="8 9">
    <name type="scientific">Corallincola platygyrae</name>
    <dbReference type="NCBI Taxonomy" id="1193278"/>
    <lineage>
        <taxon>Bacteria</taxon>
        <taxon>Pseudomonadati</taxon>
        <taxon>Pseudomonadota</taxon>
        <taxon>Gammaproteobacteria</taxon>
        <taxon>Alteromonadales</taxon>
        <taxon>Psychromonadaceae</taxon>
        <taxon>Corallincola</taxon>
    </lineage>
</organism>
<dbReference type="Pfam" id="PF04002">
    <property type="entry name" value="RadC"/>
    <property type="match status" value="1"/>
</dbReference>
<evidence type="ECO:0000313" key="8">
    <source>
        <dbReference type="EMBL" id="MFD2096769.1"/>
    </source>
</evidence>
<proteinExistence type="inferred from homology"/>
<dbReference type="NCBIfam" id="TIGR00608">
    <property type="entry name" value="radc"/>
    <property type="match status" value="1"/>
</dbReference>